<dbReference type="Proteomes" id="UP001497392">
    <property type="component" value="Unassembled WGS sequence"/>
</dbReference>
<keyword evidence="2" id="KW-0520">NAD</keyword>
<dbReference type="PANTHER" id="PTHR11085">
    <property type="entry name" value="NAD-DEPENDENT PROTEIN DEACYLASE SIRTUIN-5, MITOCHONDRIAL-RELATED"/>
    <property type="match status" value="1"/>
</dbReference>
<dbReference type="Gene3D" id="3.40.50.1220">
    <property type="entry name" value="TPP-binding domain"/>
    <property type="match status" value="2"/>
</dbReference>
<dbReference type="Gene3D" id="3.30.1600.10">
    <property type="entry name" value="SIR2/SIRT2 'Small Domain"/>
    <property type="match status" value="2"/>
</dbReference>
<keyword evidence="1" id="KW-0808">Transferase</keyword>
<proteinExistence type="predicted"/>
<feature type="region of interest" description="Disordered" evidence="4">
    <location>
        <begin position="59"/>
        <end position="91"/>
    </location>
</feature>
<feature type="region of interest" description="Disordered" evidence="4">
    <location>
        <begin position="21"/>
        <end position="47"/>
    </location>
</feature>
<feature type="active site" description="Proton acceptor" evidence="3">
    <location>
        <position position="218"/>
    </location>
</feature>
<evidence type="ECO:0000256" key="1">
    <source>
        <dbReference type="ARBA" id="ARBA00022679"/>
    </source>
</evidence>
<accession>A0ABP1FM61</accession>
<keyword evidence="3" id="KW-0479">Metal-binding</keyword>
<dbReference type="SUPFAM" id="SSF52467">
    <property type="entry name" value="DHS-like NAD/FAD-binding domain"/>
    <property type="match status" value="1"/>
</dbReference>
<feature type="binding site" evidence="3">
    <location>
        <position position="322"/>
    </location>
    <ligand>
        <name>Zn(2+)</name>
        <dbReference type="ChEBI" id="CHEBI:29105"/>
    </ligand>
</feature>
<dbReference type="InterPro" id="IPR050134">
    <property type="entry name" value="NAD-dep_sirtuin_deacylases"/>
</dbReference>
<feature type="binding site" evidence="3">
    <location>
        <position position="226"/>
    </location>
    <ligand>
        <name>Zn(2+)</name>
        <dbReference type="ChEBI" id="CHEBI:29105"/>
    </ligand>
</feature>
<name>A0ABP1FM61_9CHLO</name>
<dbReference type="InterPro" id="IPR003000">
    <property type="entry name" value="Sirtuin"/>
</dbReference>
<feature type="binding site" evidence="3">
    <location>
        <position position="229"/>
    </location>
    <ligand>
        <name>Zn(2+)</name>
        <dbReference type="ChEBI" id="CHEBI:29105"/>
    </ligand>
</feature>
<evidence type="ECO:0000313" key="6">
    <source>
        <dbReference type="EMBL" id="CAL5221058.1"/>
    </source>
</evidence>
<evidence type="ECO:0000256" key="4">
    <source>
        <dbReference type="SAM" id="MobiDB-lite"/>
    </source>
</evidence>
<comment type="caution">
    <text evidence="6">The sequence shown here is derived from an EMBL/GenBank/DDBJ whole genome shotgun (WGS) entry which is preliminary data.</text>
</comment>
<evidence type="ECO:0000313" key="7">
    <source>
        <dbReference type="Proteomes" id="UP001497392"/>
    </source>
</evidence>
<dbReference type="InterPro" id="IPR029035">
    <property type="entry name" value="DHS-like_NAD/FAD-binding_dom"/>
</dbReference>
<dbReference type="PROSITE" id="PS50305">
    <property type="entry name" value="SIRTUIN"/>
    <property type="match status" value="1"/>
</dbReference>
<keyword evidence="3" id="KW-0862">Zinc</keyword>
<dbReference type="EMBL" id="CAXHTA020000004">
    <property type="protein sequence ID" value="CAL5221058.1"/>
    <property type="molecule type" value="Genomic_DNA"/>
</dbReference>
<dbReference type="InterPro" id="IPR026590">
    <property type="entry name" value="Ssirtuin_cat_dom"/>
</dbReference>
<gene>
    <name evidence="6" type="primary">g3181</name>
    <name evidence="6" type="ORF">VP750_LOCUS2717</name>
</gene>
<dbReference type="PANTHER" id="PTHR11085:SF10">
    <property type="entry name" value="NAD-DEPENDENT PROTEIN DEACYLASE SIRTUIN-5, MITOCHONDRIAL-RELATED"/>
    <property type="match status" value="1"/>
</dbReference>
<feature type="domain" description="Deacetylase sirtuin-type" evidence="5">
    <location>
        <begin position="96"/>
        <end position="423"/>
    </location>
</feature>
<dbReference type="Pfam" id="PF02146">
    <property type="entry name" value="SIR2"/>
    <property type="match status" value="1"/>
</dbReference>
<evidence type="ECO:0000256" key="2">
    <source>
        <dbReference type="ARBA" id="ARBA00023027"/>
    </source>
</evidence>
<dbReference type="InterPro" id="IPR026591">
    <property type="entry name" value="Sirtuin_cat_small_dom_sf"/>
</dbReference>
<keyword evidence="7" id="KW-1185">Reference proteome</keyword>
<feature type="binding site" evidence="3">
    <location>
        <position position="319"/>
    </location>
    <ligand>
        <name>Zn(2+)</name>
        <dbReference type="ChEBI" id="CHEBI:29105"/>
    </ligand>
</feature>
<evidence type="ECO:0000259" key="5">
    <source>
        <dbReference type="PROSITE" id="PS50305"/>
    </source>
</evidence>
<evidence type="ECO:0000256" key="3">
    <source>
        <dbReference type="PROSITE-ProRule" id="PRU00236"/>
    </source>
</evidence>
<reference evidence="6 7" key="1">
    <citation type="submission" date="2024-06" db="EMBL/GenBank/DDBJ databases">
        <authorList>
            <person name="Kraege A."/>
            <person name="Thomma B."/>
        </authorList>
    </citation>
    <scope>NUCLEOTIDE SEQUENCE [LARGE SCALE GENOMIC DNA]</scope>
</reference>
<organism evidence="6 7">
    <name type="scientific">Coccomyxa viridis</name>
    <dbReference type="NCBI Taxonomy" id="1274662"/>
    <lineage>
        <taxon>Eukaryota</taxon>
        <taxon>Viridiplantae</taxon>
        <taxon>Chlorophyta</taxon>
        <taxon>core chlorophytes</taxon>
        <taxon>Trebouxiophyceae</taxon>
        <taxon>Trebouxiophyceae incertae sedis</taxon>
        <taxon>Coccomyxaceae</taxon>
        <taxon>Coccomyxa</taxon>
    </lineage>
</organism>
<protein>
    <submittedName>
        <fullName evidence="6">G3181 protein</fullName>
    </submittedName>
</protein>
<sequence>MHKSALRSLCRLLLRQKASTNHARYSSTPVPHASSPAADLQTTNDGDLRRVEFSQDRIGRDGSLIAGTLPGKQEHASQQQRQPRPATLPATAPVLPPIAEAQLQQLVDLIADSRQLVVLTGAGCSTESSVPDYRGPQGAYSTGFKPITHQQFMASPQAQKRYWARSFAGWHEFSDIHPNAAHEGLARLQQRGWVDALITQNVDRLHQKAGATDVIELHGTTHRVICMGCGDTSPRQPFQDLLAELNPGAAEYVKSLVAAGHDVEAARQRSLRVGASEEEMRQAQLFKRRPDGDVEVPVRRPDGDVELQDAGKGFIVPPCPNCGGILKPDVVFFGDGVPPARSKRVLELAEECDTMLVVGSSLMVYSAFRLSKAAKAGNGRLAILSAGPTRADSMVDLKVEALAGEALARIAAHPALLLPRVAA</sequence>